<dbReference type="RefSeq" id="XP_013421091.1">
    <property type="nucleotide sequence ID" value="XM_013565637.2"/>
</dbReference>
<dbReference type="AlphaFoldDB" id="A0A1S3KFT5"/>
<feature type="transmembrane region" description="Helical" evidence="2">
    <location>
        <begin position="44"/>
        <end position="63"/>
    </location>
</feature>
<dbReference type="SUPFAM" id="SSF48317">
    <property type="entry name" value="Acid phosphatase/Vanadium-dependent haloperoxidase"/>
    <property type="match status" value="1"/>
</dbReference>
<feature type="region of interest" description="Disordered" evidence="1">
    <location>
        <begin position="378"/>
        <end position="409"/>
    </location>
</feature>
<feature type="transmembrane region" description="Helical" evidence="2">
    <location>
        <begin position="300"/>
        <end position="320"/>
    </location>
</feature>
<gene>
    <name evidence="5" type="primary">LOC106181304</name>
</gene>
<dbReference type="GO" id="GO:0005789">
    <property type="term" value="C:endoplasmic reticulum membrane"/>
    <property type="evidence" value="ECO:0007669"/>
    <property type="project" value="TreeGrafter"/>
</dbReference>
<dbReference type="InterPro" id="IPR000326">
    <property type="entry name" value="PAP2/HPO"/>
</dbReference>
<sequence>MEMNEDGAEHEGRKKSDSSVPMQRRRFNGVYPAPIDKLGPFGRWLRHTLLDAILVGTPVLVAIQKCRTPFRDKLMHFLSFLGTEDFYTPLILLFTWVIDIRLGRVVCLFMSLVFHVAGTLKNLLRLPRPPHPPVQVLEQAYDWAMPSLHSILGVVLPWYIWIYCYVHYHFTPLSLIVLFCIIAFWSFSVMFSRFYLGVHSPADIVVGGTVGVLLLSIFVQTDDYLDHYIGYAPHVILQSFVFFMVLLAIHPRSDPPTLSFADTVVTGSVAFGVVVARHRTVGQHSIVSALLEQTTDNTSVNSIVIMALARILIGFPVVLLTRSIVKSVVRSSIFQICQLFHIPAYSHADYAKNSVQLTKHYCPGFKLPPVYPEKVKKTSEIKKKDAKEEEDDENTRDTEVDREGGTSSVPVKEAAPFDVDIPTKFFTYTAMTWVAAEWCHYLFHYMNIVA</sequence>
<dbReference type="Proteomes" id="UP000085678">
    <property type="component" value="Unplaced"/>
</dbReference>
<feature type="region of interest" description="Disordered" evidence="1">
    <location>
        <begin position="1"/>
        <end position="20"/>
    </location>
</feature>
<dbReference type="Gene3D" id="1.20.144.10">
    <property type="entry name" value="Phosphatidic acid phosphatase type 2/haloperoxidase"/>
    <property type="match status" value="1"/>
</dbReference>
<dbReference type="GeneID" id="106181304"/>
<feature type="compositionally biased region" description="Basic and acidic residues" evidence="1">
    <location>
        <begin position="7"/>
        <end position="17"/>
    </location>
</feature>
<evidence type="ECO:0000313" key="5">
    <source>
        <dbReference type="RefSeq" id="XP_013421091.1"/>
    </source>
</evidence>
<feature type="compositionally biased region" description="Basic and acidic residues" evidence="1">
    <location>
        <begin position="395"/>
        <end position="404"/>
    </location>
</feature>
<feature type="transmembrane region" description="Helical" evidence="2">
    <location>
        <begin position="144"/>
        <end position="166"/>
    </location>
</feature>
<accession>A0A1S3KFT5</accession>
<organism evidence="4 5">
    <name type="scientific">Lingula anatina</name>
    <name type="common">Brachiopod</name>
    <name type="synonym">Lingula unguis</name>
    <dbReference type="NCBI Taxonomy" id="7574"/>
    <lineage>
        <taxon>Eukaryota</taxon>
        <taxon>Metazoa</taxon>
        <taxon>Spiralia</taxon>
        <taxon>Lophotrochozoa</taxon>
        <taxon>Brachiopoda</taxon>
        <taxon>Linguliformea</taxon>
        <taxon>Lingulata</taxon>
        <taxon>Lingulida</taxon>
        <taxon>Linguloidea</taxon>
        <taxon>Lingulidae</taxon>
        <taxon>Lingula</taxon>
    </lineage>
</organism>
<name>A0A1S3KFT5_LINAN</name>
<evidence type="ECO:0000256" key="2">
    <source>
        <dbReference type="SAM" id="Phobius"/>
    </source>
</evidence>
<dbReference type="Pfam" id="PF01569">
    <property type="entry name" value="PAP2"/>
    <property type="match status" value="1"/>
</dbReference>
<dbReference type="PANTHER" id="PTHR14969">
    <property type="entry name" value="SPHINGOSINE-1-PHOSPHATE PHOSPHOHYDROLASE"/>
    <property type="match status" value="1"/>
</dbReference>
<keyword evidence="2" id="KW-1133">Transmembrane helix</keyword>
<evidence type="ECO:0000256" key="1">
    <source>
        <dbReference type="SAM" id="MobiDB-lite"/>
    </source>
</evidence>
<evidence type="ECO:0000313" key="4">
    <source>
        <dbReference type="Proteomes" id="UP000085678"/>
    </source>
</evidence>
<feature type="transmembrane region" description="Helical" evidence="2">
    <location>
        <begin position="173"/>
        <end position="196"/>
    </location>
</feature>
<reference evidence="5" key="1">
    <citation type="submission" date="2025-08" db="UniProtKB">
        <authorList>
            <consortium name="RefSeq"/>
        </authorList>
    </citation>
    <scope>IDENTIFICATION</scope>
    <source>
        <tissue evidence="5">Gonads</tissue>
    </source>
</reference>
<proteinExistence type="predicted"/>
<dbReference type="PANTHER" id="PTHR14969:SF39">
    <property type="entry name" value="PHOSPHATIDIC ACID PHOSPHATASE TYPE 2_HALOPEROXIDASE DOMAIN-CONTAINING PROTEIN"/>
    <property type="match status" value="1"/>
</dbReference>
<dbReference type="GO" id="GO:0006670">
    <property type="term" value="P:sphingosine metabolic process"/>
    <property type="evidence" value="ECO:0007669"/>
    <property type="project" value="TreeGrafter"/>
</dbReference>
<feature type="transmembrane region" description="Helical" evidence="2">
    <location>
        <begin position="231"/>
        <end position="250"/>
    </location>
</feature>
<keyword evidence="2" id="KW-0472">Membrane</keyword>
<feature type="transmembrane region" description="Helical" evidence="2">
    <location>
        <begin position="75"/>
        <end position="98"/>
    </location>
</feature>
<keyword evidence="4" id="KW-1185">Reference proteome</keyword>
<feature type="compositionally biased region" description="Basic and acidic residues" evidence="1">
    <location>
        <begin position="378"/>
        <end position="387"/>
    </location>
</feature>
<dbReference type="OrthoDB" id="301434at2759"/>
<evidence type="ECO:0000259" key="3">
    <source>
        <dbReference type="SMART" id="SM00014"/>
    </source>
</evidence>
<feature type="transmembrane region" description="Helical" evidence="2">
    <location>
        <begin position="202"/>
        <end position="219"/>
    </location>
</feature>
<feature type="domain" description="Phosphatidic acid phosphatase type 2/haloperoxidase" evidence="3">
    <location>
        <begin position="102"/>
        <end position="219"/>
    </location>
</feature>
<dbReference type="InterPro" id="IPR036938">
    <property type="entry name" value="PAP2/HPO_sf"/>
</dbReference>
<protein>
    <submittedName>
        <fullName evidence="5">Lipid phosphate phosphatase delta isoform X2</fullName>
    </submittedName>
</protein>
<dbReference type="GO" id="GO:0042392">
    <property type="term" value="F:sphingosine-1-phosphate phosphatase activity"/>
    <property type="evidence" value="ECO:0007669"/>
    <property type="project" value="TreeGrafter"/>
</dbReference>
<dbReference type="SMART" id="SM00014">
    <property type="entry name" value="acidPPc"/>
    <property type="match status" value="1"/>
</dbReference>
<keyword evidence="2" id="KW-0812">Transmembrane</keyword>